<organism evidence="2 3">
    <name type="scientific">Candidatus Spechtbacteria bacterium RIFCSPLOWO2_02_FULL_38_8</name>
    <dbReference type="NCBI Taxonomy" id="1802164"/>
    <lineage>
        <taxon>Bacteria</taxon>
        <taxon>Candidatus Spechtiibacteriota</taxon>
    </lineage>
</organism>
<gene>
    <name evidence="2" type="ORF">A3H51_01730</name>
</gene>
<dbReference type="GO" id="GO:0008233">
    <property type="term" value="F:peptidase activity"/>
    <property type="evidence" value="ECO:0007669"/>
    <property type="project" value="InterPro"/>
</dbReference>
<dbReference type="PANTHER" id="PTHR34385">
    <property type="entry name" value="D-ALANYL-D-ALANINE CARBOXYPEPTIDASE"/>
    <property type="match status" value="1"/>
</dbReference>
<comment type="caution">
    <text evidence="2">The sequence shown here is derived from an EMBL/GenBank/DDBJ whole genome shotgun (WGS) entry which is preliminary data.</text>
</comment>
<dbReference type="InterPro" id="IPR052179">
    <property type="entry name" value="DD-CPase-like"/>
</dbReference>
<dbReference type="STRING" id="1802164.A3H51_01730"/>
<name>A0A1G2HJ39_9BACT</name>
<protein>
    <recommendedName>
        <fullName evidence="1">D-alanyl-D-alanine carboxypeptidase-like core domain-containing protein</fullName>
    </recommendedName>
</protein>
<dbReference type="InterPro" id="IPR009045">
    <property type="entry name" value="Zn_M74/Hedgehog-like"/>
</dbReference>
<dbReference type="AlphaFoldDB" id="A0A1G2HJ39"/>
<dbReference type="Pfam" id="PF02557">
    <property type="entry name" value="VanY"/>
    <property type="match status" value="1"/>
</dbReference>
<dbReference type="PANTHER" id="PTHR34385:SF1">
    <property type="entry name" value="PEPTIDOGLYCAN L-ALANYL-D-GLUTAMATE ENDOPEPTIDASE CWLK"/>
    <property type="match status" value="1"/>
</dbReference>
<evidence type="ECO:0000259" key="1">
    <source>
        <dbReference type="Pfam" id="PF02557"/>
    </source>
</evidence>
<accession>A0A1G2HJ39</accession>
<dbReference type="GO" id="GO:0006508">
    <property type="term" value="P:proteolysis"/>
    <property type="evidence" value="ECO:0007669"/>
    <property type="project" value="InterPro"/>
</dbReference>
<evidence type="ECO:0000313" key="3">
    <source>
        <dbReference type="Proteomes" id="UP000178509"/>
    </source>
</evidence>
<proteinExistence type="predicted"/>
<reference evidence="2 3" key="1">
    <citation type="journal article" date="2016" name="Nat. Commun.">
        <title>Thousands of microbial genomes shed light on interconnected biogeochemical processes in an aquifer system.</title>
        <authorList>
            <person name="Anantharaman K."/>
            <person name="Brown C.T."/>
            <person name="Hug L.A."/>
            <person name="Sharon I."/>
            <person name="Castelle C.J."/>
            <person name="Probst A.J."/>
            <person name="Thomas B.C."/>
            <person name="Singh A."/>
            <person name="Wilkins M.J."/>
            <person name="Karaoz U."/>
            <person name="Brodie E.L."/>
            <person name="Williams K.H."/>
            <person name="Hubbard S.S."/>
            <person name="Banfield J.F."/>
        </authorList>
    </citation>
    <scope>NUCLEOTIDE SEQUENCE [LARGE SCALE GENOMIC DNA]</scope>
</reference>
<dbReference type="EMBL" id="MHOJ01000018">
    <property type="protein sequence ID" value="OGZ62522.1"/>
    <property type="molecule type" value="Genomic_DNA"/>
</dbReference>
<dbReference type="InterPro" id="IPR003709">
    <property type="entry name" value="VanY-like_core_dom"/>
</dbReference>
<dbReference type="Proteomes" id="UP000178509">
    <property type="component" value="Unassembled WGS sequence"/>
</dbReference>
<sequence>MQKDIQKIVLIKSGYRSPAYQVLTFLYYLVEEFKFDYKKTMALVALPGYSEHGYPARQAIDFITKNGALRGEKIGFEDTQEYKWLLKNADKHNFHLSYSKNNTLGVAFESWHWHYSAKR</sequence>
<dbReference type="SUPFAM" id="SSF55166">
    <property type="entry name" value="Hedgehog/DD-peptidase"/>
    <property type="match status" value="1"/>
</dbReference>
<evidence type="ECO:0000313" key="2">
    <source>
        <dbReference type="EMBL" id="OGZ62522.1"/>
    </source>
</evidence>
<feature type="domain" description="D-alanyl-D-alanine carboxypeptidase-like core" evidence="1">
    <location>
        <begin position="9"/>
        <end position="117"/>
    </location>
</feature>
<dbReference type="Gene3D" id="3.30.1380.10">
    <property type="match status" value="1"/>
</dbReference>